<organism evidence="22 23">
    <name type="scientific">Candidatus Nomurabacteria bacterium RIFCSPHIGHO2_02_FULL_42_19</name>
    <dbReference type="NCBI Taxonomy" id="1801756"/>
    <lineage>
        <taxon>Bacteria</taxon>
        <taxon>Candidatus Nomuraibacteriota</taxon>
    </lineage>
</organism>
<feature type="binding site" evidence="13 15">
    <location>
        <begin position="360"/>
        <end position="362"/>
    </location>
    <ligand>
        <name>IMP</name>
        <dbReference type="ChEBI" id="CHEBI:58053"/>
    </ligand>
</feature>
<evidence type="ECO:0000256" key="13">
    <source>
        <dbReference type="HAMAP-Rule" id="MF_01964"/>
    </source>
</evidence>
<dbReference type="GO" id="GO:0006183">
    <property type="term" value="P:GTP biosynthetic process"/>
    <property type="evidence" value="ECO:0007669"/>
    <property type="project" value="TreeGrafter"/>
</dbReference>
<evidence type="ECO:0000256" key="4">
    <source>
        <dbReference type="ARBA" id="ARBA00022723"/>
    </source>
</evidence>
<comment type="activity regulation">
    <text evidence="13">Mycophenolic acid (MPA) is a non-competitive inhibitor that prevents formation of the closed enzyme conformation by binding to the same site as the amobile flap. In contrast, mizoribine monophosphate (MZP) is a competitive inhibitor that induces the closed conformation. MPA is a potent inhibitor of mammalian IMPDHs but a poor inhibitor of the bacterial enzymes. MZP is a more potent inhibitor of bacterial IMPDH.</text>
</comment>
<sequence>MAIGKSKKKTRPTGRSFGQISIPKVLGAGFTFDDVLLVPGYSEILPKDVITKTQLTKNITLHIPFMSAAMDTVTESTMAIAMAQHGGIGIIHKNLGIDDQVKEVQRVKRYESGRIANPITLPVSATVGDALRIQKTHKIGGIPIIDKEGKLMGIVTNRDLRFETMEKNENTPIKEIMTTKIITGTADTSLSEANNLFKKHGIEKLPLVDKNNKLVGLITYRDMAKSKEYPNATKDKEGRLCVGAAVGTSVHALAHVKALVEAQVDVVCVDTAHGHSKGVLEVVKKIRAAYPKLDIIAGNIATGQAALDLIKAGADAVKVGIGPGSICTTRIVSGVGVPQLSAIAAVYGVCGPLDIPVIADGGIKHSGDVVKALVFGADVIMSGSAFAGTDESPGDTIDINNQKYKKYRGMGSLGAMQRGSKDRYFQDEQYDPIKLVPEGVSGHVAYKGAVGEVIHQYIGGLRAGMGYLGAKEIKLMRNASYYTITAAGLNESHVHDIFMVTPAPNYKKQ</sequence>
<evidence type="ECO:0000256" key="9">
    <source>
        <dbReference type="ARBA" id="ARBA00023002"/>
    </source>
</evidence>
<dbReference type="InterPro" id="IPR000644">
    <property type="entry name" value="CBS_dom"/>
</dbReference>
<comment type="caution">
    <text evidence="22">The sequence shown here is derived from an EMBL/GenBank/DDBJ whole genome shotgun (WGS) entry which is preliminary data.</text>
</comment>
<evidence type="ECO:0000256" key="14">
    <source>
        <dbReference type="PIRSR" id="PIRSR000130-1"/>
    </source>
</evidence>
<dbReference type="FunFam" id="3.20.20.70:FF:000003">
    <property type="entry name" value="GMP reductase"/>
    <property type="match status" value="1"/>
</dbReference>
<dbReference type="STRING" id="1801756.A3C67_00200"/>
<dbReference type="InterPro" id="IPR001093">
    <property type="entry name" value="IMP_DH_GMPRt"/>
</dbReference>
<reference evidence="22 23" key="1">
    <citation type="journal article" date="2016" name="Nat. Commun.">
        <title>Thousands of microbial genomes shed light on interconnected biogeochemical processes in an aquifer system.</title>
        <authorList>
            <person name="Anantharaman K."/>
            <person name="Brown C.T."/>
            <person name="Hug L.A."/>
            <person name="Sharon I."/>
            <person name="Castelle C.J."/>
            <person name="Probst A.J."/>
            <person name="Thomas B.C."/>
            <person name="Singh A."/>
            <person name="Wilkins M.J."/>
            <person name="Karaoz U."/>
            <person name="Brodie E.L."/>
            <person name="Williams K.H."/>
            <person name="Hubbard S.S."/>
            <person name="Banfield J.F."/>
        </authorList>
    </citation>
    <scope>NUCLEOTIDE SEQUENCE [LARGE SCALE GENOMIC DNA]</scope>
</reference>
<dbReference type="PIRSF" id="PIRSF000130">
    <property type="entry name" value="IMPDH"/>
    <property type="match status" value="1"/>
</dbReference>
<keyword evidence="7 13" id="KW-0658">Purine biosynthesis</keyword>
<evidence type="ECO:0000256" key="6">
    <source>
        <dbReference type="ARBA" id="ARBA00022749"/>
    </source>
</evidence>
<dbReference type="PANTHER" id="PTHR11911:SF111">
    <property type="entry name" value="INOSINE-5'-MONOPHOSPHATE DEHYDROGENASE"/>
    <property type="match status" value="1"/>
</dbReference>
<dbReference type="PROSITE" id="PS51371">
    <property type="entry name" value="CBS"/>
    <property type="match status" value="2"/>
</dbReference>
<comment type="caution">
    <text evidence="13">Lacks conserved residue(s) required for the propagation of feature annotation.</text>
</comment>
<feature type="binding site" evidence="13">
    <location>
        <position position="491"/>
    </location>
    <ligand>
        <name>K(+)</name>
        <dbReference type="ChEBI" id="CHEBI:29103"/>
        <note>ligand shared between two tetrameric partners</note>
    </ligand>
</feature>
<name>A0A1F6W2W6_9BACT</name>
<comment type="cofactor">
    <cofactor evidence="1 13">
        <name>K(+)</name>
        <dbReference type="ChEBI" id="CHEBI:29103"/>
    </cofactor>
</comment>
<evidence type="ECO:0000256" key="18">
    <source>
        <dbReference type="PROSITE-ProRule" id="PRU00703"/>
    </source>
</evidence>
<dbReference type="Pfam" id="PF00571">
    <property type="entry name" value="CBS"/>
    <property type="match status" value="2"/>
</dbReference>
<feature type="binding site" evidence="13 15">
    <location>
        <position position="438"/>
    </location>
    <ligand>
        <name>IMP</name>
        <dbReference type="ChEBI" id="CHEBI:58053"/>
    </ligand>
</feature>
<evidence type="ECO:0000313" key="23">
    <source>
        <dbReference type="Proteomes" id="UP000179275"/>
    </source>
</evidence>
<dbReference type="GO" id="GO:0003938">
    <property type="term" value="F:IMP dehydrogenase activity"/>
    <property type="evidence" value="ECO:0007669"/>
    <property type="project" value="UniProtKB-UniRule"/>
</dbReference>
<evidence type="ECO:0000256" key="11">
    <source>
        <dbReference type="ARBA" id="ARBA00023122"/>
    </source>
</evidence>
<dbReference type="InterPro" id="IPR046342">
    <property type="entry name" value="CBS_dom_sf"/>
</dbReference>
<feature type="binding site" evidence="13">
    <location>
        <position position="493"/>
    </location>
    <ligand>
        <name>K(+)</name>
        <dbReference type="ChEBI" id="CHEBI:29103"/>
        <note>ligand shared between two tetrameric partners</note>
    </ligand>
</feature>
<evidence type="ECO:0000256" key="7">
    <source>
        <dbReference type="ARBA" id="ARBA00022755"/>
    </source>
</evidence>
<keyword evidence="6 13" id="KW-0332">GMP biosynthesis</keyword>
<dbReference type="CDD" id="cd04601">
    <property type="entry name" value="CBS_pair_IMPDH"/>
    <property type="match status" value="1"/>
</dbReference>
<dbReference type="GO" id="GO:0006177">
    <property type="term" value="P:GMP biosynthetic process"/>
    <property type="evidence" value="ECO:0007669"/>
    <property type="project" value="UniProtKB-UniRule"/>
</dbReference>
<dbReference type="InterPro" id="IPR013785">
    <property type="entry name" value="Aldolase_TIM"/>
</dbReference>
<evidence type="ECO:0000256" key="2">
    <source>
        <dbReference type="ARBA" id="ARBA00005502"/>
    </source>
</evidence>
<dbReference type="Proteomes" id="UP000179275">
    <property type="component" value="Unassembled WGS sequence"/>
</dbReference>
<feature type="binding site" evidence="16">
    <location>
        <begin position="270"/>
        <end position="272"/>
    </location>
    <ligand>
        <name>NAD(+)</name>
        <dbReference type="ChEBI" id="CHEBI:57540"/>
    </ligand>
</feature>
<comment type="catalytic activity">
    <reaction evidence="12 13 20">
        <text>IMP + NAD(+) + H2O = XMP + NADH + H(+)</text>
        <dbReference type="Rhea" id="RHEA:11708"/>
        <dbReference type="ChEBI" id="CHEBI:15377"/>
        <dbReference type="ChEBI" id="CHEBI:15378"/>
        <dbReference type="ChEBI" id="CHEBI:57464"/>
        <dbReference type="ChEBI" id="CHEBI:57540"/>
        <dbReference type="ChEBI" id="CHEBI:57945"/>
        <dbReference type="ChEBI" id="CHEBI:58053"/>
        <dbReference type="EC" id="1.1.1.205"/>
    </reaction>
</comment>
<dbReference type="NCBIfam" id="TIGR01302">
    <property type="entry name" value="IMP_dehydrog"/>
    <property type="match status" value="1"/>
</dbReference>
<dbReference type="UniPathway" id="UPA00601">
    <property type="reaction ID" value="UER00295"/>
</dbReference>
<evidence type="ECO:0000313" key="22">
    <source>
        <dbReference type="EMBL" id="OGI76288.1"/>
    </source>
</evidence>
<comment type="similarity">
    <text evidence="2 13 19">Belongs to the IMPDH/GMPR family.</text>
</comment>
<dbReference type="PANTHER" id="PTHR11911">
    <property type="entry name" value="INOSINE-5-MONOPHOSPHATE DEHYDROGENASE RELATED"/>
    <property type="match status" value="1"/>
</dbReference>
<feature type="domain" description="CBS" evidence="21">
    <location>
        <begin position="177"/>
        <end position="233"/>
    </location>
</feature>
<dbReference type="HAMAP" id="MF_01964">
    <property type="entry name" value="IMPDH"/>
    <property type="match status" value="1"/>
</dbReference>
<keyword evidence="5" id="KW-0677">Repeat</keyword>
<dbReference type="Pfam" id="PF00478">
    <property type="entry name" value="IMPDH"/>
    <property type="match status" value="1"/>
</dbReference>
<feature type="binding site" evidence="13 15">
    <location>
        <position position="325"/>
    </location>
    <ligand>
        <name>IMP</name>
        <dbReference type="ChEBI" id="CHEBI:58053"/>
    </ligand>
</feature>
<dbReference type="EC" id="1.1.1.205" evidence="13 20"/>
<feature type="binding site" description="in other chain" evidence="13 17">
    <location>
        <position position="324"/>
    </location>
    <ligand>
        <name>K(+)</name>
        <dbReference type="ChEBI" id="CHEBI:29103"/>
        <note>ligand shared between two tetrameric partners</note>
    </ligand>
</feature>
<dbReference type="SMART" id="SM01240">
    <property type="entry name" value="IMPDH"/>
    <property type="match status" value="1"/>
</dbReference>
<proteinExistence type="inferred from homology"/>
<comment type="function">
    <text evidence="13">Catalyzes the conversion of inosine 5'-phosphate (IMP) to xanthosine 5'-phosphate (XMP), the first committed and rate-limiting step in the de novo synthesis of guanine nucleotides, and therefore plays an important role in the regulation of cell growth.</text>
</comment>
<evidence type="ECO:0000256" key="1">
    <source>
        <dbReference type="ARBA" id="ARBA00001958"/>
    </source>
</evidence>
<evidence type="ECO:0000256" key="19">
    <source>
        <dbReference type="RuleBase" id="RU003927"/>
    </source>
</evidence>
<keyword evidence="4 13" id="KW-0479">Metal-binding</keyword>
<evidence type="ECO:0000256" key="8">
    <source>
        <dbReference type="ARBA" id="ARBA00022958"/>
    </source>
</evidence>
<dbReference type="SUPFAM" id="SSF54631">
    <property type="entry name" value="CBS-domain pair"/>
    <property type="match status" value="1"/>
</dbReference>
<dbReference type="Gene3D" id="3.20.20.70">
    <property type="entry name" value="Aldolase class I"/>
    <property type="match status" value="1"/>
</dbReference>
<evidence type="ECO:0000259" key="21">
    <source>
        <dbReference type="PROSITE" id="PS51371"/>
    </source>
</evidence>
<dbReference type="GO" id="GO:0000166">
    <property type="term" value="F:nucleotide binding"/>
    <property type="evidence" value="ECO:0007669"/>
    <property type="project" value="UniProtKB-UniRule"/>
</dbReference>
<evidence type="ECO:0000256" key="10">
    <source>
        <dbReference type="ARBA" id="ARBA00023027"/>
    </source>
</evidence>
<evidence type="ECO:0000256" key="17">
    <source>
        <dbReference type="PIRSR" id="PIRSR000130-4"/>
    </source>
</evidence>
<accession>A0A1F6W2W6</accession>
<evidence type="ECO:0000256" key="5">
    <source>
        <dbReference type="ARBA" id="ARBA00022737"/>
    </source>
</evidence>
<dbReference type="PROSITE" id="PS00487">
    <property type="entry name" value="IMP_DH_GMP_RED"/>
    <property type="match status" value="1"/>
</dbReference>
<dbReference type="SMART" id="SM00116">
    <property type="entry name" value="CBS"/>
    <property type="match status" value="2"/>
</dbReference>
<evidence type="ECO:0000256" key="12">
    <source>
        <dbReference type="ARBA" id="ARBA00048028"/>
    </source>
</evidence>
<feature type="binding site" evidence="13 15">
    <location>
        <begin position="407"/>
        <end position="411"/>
    </location>
    <ligand>
        <name>IMP</name>
        <dbReference type="ChEBI" id="CHEBI:58053"/>
    </ligand>
</feature>
<dbReference type="AlphaFoldDB" id="A0A1F6W2W6"/>
<evidence type="ECO:0000256" key="16">
    <source>
        <dbReference type="PIRSR" id="PIRSR000130-3"/>
    </source>
</evidence>
<dbReference type="GO" id="GO:0046872">
    <property type="term" value="F:metal ion binding"/>
    <property type="evidence" value="ECO:0007669"/>
    <property type="project" value="UniProtKB-UniRule"/>
</dbReference>
<keyword evidence="9 13" id="KW-0560">Oxidoreductase</keyword>
<feature type="binding site" evidence="13 16">
    <location>
        <begin position="320"/>
        <end position="322"/>
    </location>
    <ligand>
        <name>NAD(+)</name>
        <dbReference type="ChEBI" id="CHEBI:57540"/>
    </ligand>
</feature>
<evidence type="ECO:0000256" key="3">
    <source>
        <dbReference type="ARBA" id="ARBA00011881"/>
    </source>
</evidence>
<dbReference type="InterPro" id="IPR005990">
    <property type="entry name" value="IMP_DH"/>
</dbReference>
<comment type="subunit">
    <text evidence="3 13">Homotetramer.</text>
</comment>
<evidence type="ECO:0000256" key="20">
    <source>
        <dbReference type="RuleBase" id="RU003928"/>
    </source>
</evidence>
<protein>
    <recommendedName>
        <fullName evidence="13 20">Inosine-5'-monophosphate dehydrogenase</fullName>
        <shortName evidence="13">IMP dehydrogenase</shortName>
        <shortName evidence="13">IMPD</shortName>
        <shortName evidence="13">IMPDH</shortName>
        <ecNumber evidence="13 20">1.1.1.205</ecNumber>
    </recommendedName>
</protein>
<gene>
    <name evidence="13" type="primary">guaB</name>
    <name evidence="22" type="ORF">A3C67_00200</name>
</gene>
<comment type="pathway">
    <text evidence="13 20">Purine metabolism; XMP biosynthesis via de novo pathway; XMP from IMP: step 1/1.</text>
</comment>
<feature type="binding site" evidence="13">
    <location>
        <position position="492"/>
    </location>
    <ligand>
        <name>K(+)</name>
        <dbReference type="ChEBI" id="CHEBI:29103"/>
        <note>ligand shared between two tetrameric partners</note>
    </ligand>
</feature>
<dbReference type="CDD" id="cd00381">
    <property type="entry name" value="IMPDH"/>
    <property type="match status" value="1"/>
</dbReference>
<feature type="binding site" evidence="13 15">
    <location>
        <begin position="383"/>
        <end position="384"/>
    </location>
    <ligand>
        <name>IMP</name>
        <dbReference type="ChEBI" id="CHEBI:58053"/>
    </ligand>
</feature>
<feature type="domain" description="CBS" evidence="21">
    <location>
        <begin position="114"/>
        <end position="173"/>
    </location>
</feature>
<keyword evidence="11 18" id="KW-0129">CBS domain</keyword>
<feature type="binding site" description="in other chain" evidence="13 17">
    <location>
        <position position="322"/>
    </location>
    <ligand>
        <name>K(+)</name>
        <dbReference type="ChEBI" id="CHEBI:29103"/>
        <note>ligand shared between two tetrameric partners</note>
    </ligand>
</feature>
<evidence type="ECO:0000256" key="15">
    <source>
        <dbReference type="PIRSR" id="PIRSR000130-2"/>
    </source>
</evidence>
<dbReference type="EMBL" id="MFUG01000005">
    <property type="protein sequence ID" value="OGI76288.1"/>
    <property type="molecule type" value="Genomic_DNA"/>
</dbReference>
<dbReference type="InterPro" id="IPR015875">
    <property type="entry name" value="IMP_DH/GMP_Rdtase_CS"/>
</dbReference>
<feature type="active site" description="Thioimidate intermediate" evidence="13 14">
    <location>
        <position position="327"/>
    </location>
</feature>
<keyword evidence="8 13" id="KW-0630">Potassium</keyword>
<feature type="binding site" description="in other chain" evidence="13 17">
    <location>
        <position position="327"/>
    </location>
    <ligand>
        <name>K(+)</name>
        <dbReference type="ChEBI" id="CHEBI:29103"/>
        <note>ligand shared between two tetrameric partners</note>
    </ligand>
</feature>
<feature type="active site" description="Proton acceptor" evidence="13 14">
    <location>
        <position position="423"/>
    </location>
</feature>
<feature type="binding site" evidence="13">
    <location>
        <position position="270"/>
    </location>
    <ligand>
        <name>NAD(+)</name>
        <dbReference type="ChEBI" id="CHEBI:57540"/>
    </ligand>
</feature>
<dbReference type="SUPFAM" id="SSF51412">
    <property type="entry name" value="Inosine monophosphate dehydrogenase (IMPDH)"/>
    <property type="match status" value="1"/>
</dbReference>
<keyword evidence="10 13" id="KW-0520">NAD</keyword>